<reference evidence="3 4" key="1">
    <citation type="journal article" date="2019" name="Environ. Microbiol.">
        <title>Species interactions and distinct microbial communities in high Arctic permafrost affected cryosols are associated with the CH4 and CO2 gas fluxes.</title>
        <authorList>
            <person name="Altshuler I."/>
            <person name="Hamel J."/>
            <person name="Turney S."/>
            <person name="Magnuson E."/>
            <person name="Levesque R."/>
            <person name="Greer C."/>
            <person name="Whyte L.G."/>
        </authorList>
    </citation>
    <scope>NUCLEOTIDE SEQUENCE [LARGE SCALE GENOMIC DNA]</scope>
    <source>
        <strain evidence="3 4">S06.C</strain>
    </source>
</reference>
<feature type="transmembrane region" description="Helical" evidence="1">
    <location>
        <begin position="285"/>
        <end position="305"/>
    </location>
</feature>
<dbReference type="GO" id="GO:0016747">
    <property type="term" value="F:acyltransferase activity, transferring groups other than amino-acyl groups"/>
    <property type="evidence" value="ECO:0007669"/>
    <property type="project" value="InterPro"/>
</dbReference>
<dbReference type="GO" id="GO:0009103">
    <property type="term" value="P:lipopolysaccharide biosynthetic process"/>
    <property type="evidence" value="ECO:0007669"/>
    <property type="project" value="TreeGrafter"/>
</dbReference>
<feature type="domain" description="Acyltransferase 3" evidence="2">
    <location>
        <begin position="6"/>
        <end position="329"/>
    </location>
</feature>
<dbReference type="AlphaFoldDB" id="A0A502DKD3"/>
<accession>A0A502DKD3</accession>
<dbReference type="PANTHER" id="PTHR23028">
    <property type="entry name" value="ACETYLTRANSFERASE"/>
    <property type="match status" value="1"/>
</dbReference>
<feature type="transmembrane region" description="Helical" evidence="1">
    <location>
        <begin position="344"/>
        <end position="364"/>
    </location>
</feature>
<keyword evidence="1" id="KW-0812">Transmembrane</keyword>
<dbReference type="PANTHER" id="PTHR23028:SF53">
    <property type="entry name" value="ACYL_TRANSF_3 DOMAIN-CONTAINING PROTEIN"/>
    <property type="match status" value="1"/>
</dbReference>
<feature type="transmembrane region" description="Helical" evidence="1">
    <location>
        <begin position="194"/>
        <end position="211"/>
    </location>
</feature>
<keyword evidence="3" id="KW-0808">Transferase</keyword>
<feature type="transmembrane region" description="Helical" evidence="1">
    <location>
        <begin position="7"/>
        <end position="25"/>
    </location>
</feature>
<keyword evidence="1" id="KW-1133">Transmembrane helix</keyword>
<dbReference type="InterPro" id="IPR050879">
    <property type="entry name" value="Acyltransferase_3"/>
</dbReference>
<feature type="transmembrane region" description="Helical" evidence="1">
    <location>
        <begin position="247"/>
        <end position="265"/>
    </location>
</feature>
<name>A0A502DKD3_9BURK</name>
<sequence length="593" mass="66318">MKYRREVDGLRAIAVVPVVLLHAGFSTFSGGFVGVDIFFVISGYLITNILLRELEGNAFSLLRFYERRARRILPALFFVMLACMPFAYAWMLPDDLKNFGQSLVATSLFSNNVLLALTSGYWDLTSEFKPLLHTWSLGVEEQYYIFFPIALMLMWRFAKKGITPLLWVVLIASLLLAEWGQRVSPTPTFYMLPTRAWEIVMGALAAIYLSGDTLAKVGQSARQALSLLGLVLIACAVLFFGRGHPSPGLSTVVPTLGAVLIILFANEGTVANRILGHRAMVGIGLISYSIYLWHQPLLAFARIYAVDEPSGVVSACLVLASFVLAYVTWRFIEVPTRRSTLSRRSVFVWSAVGSLAFIAVGLYLNKSYGMPWRVFSPDVKAEDIDKRIYNERTFKFKNDAFTQPGKKKILVLGNSFGRDFVNMTTETFDTSTMEIVYRDELGDCAQPFKSQVAQNLFNSADVIVYASGSESQCIKENIAFAAARNVPIFYIGTKSFGHNLNWIVRLDPRDRPNQTNVISDSTLQLERDSLARVPPQNYISVLAVIAKNDRIPITDEAGQMISTDRAHLTKYGAIYVGQRVLRNSRYADAILRK</sequence>
<evidence type="ECO:0000313" key="3">
    <source>
        <dbReference type="EMBL" id="TPG25768.1"/>
    </source>
</evidence>
<keyword evidence="3" id="KW-0012">Acyltransferase</keyword>
<dbReference type="Proteomes" id="UP000319212">
    <property type="component" value="Unassembled WGS sequence"/>
</dbReference>
<dbReference type="RefSeq" id="WP_140844324.1">
    <property type="nucleotide sequence ID" value="NZ_RCZI01000004.1"/>
</dbReference>
<dbReference type="InterPro" id="IPR002656">
    <property type="entry name" value="Acyl_transf_3_dom"/>
</dbReference>
<feature type="transmembrane region" description="Helical" evidence="1">
    <location>
        <begin position="72"/>
        <end position="91"/>
    </location>
</feature>
<dbReference type="GO" id="GO:0016020">
    <property type="term" value="C:membrane"/>
    <property type="evidence" value="ECO:0007669"/>
    <property type="project" value="TreeGrafter"/>
</dbReference>
<feature type="transmembrane region" description="Helical" evidence="1">
    <location>
        <begin position="311"/>
        <end position="332"/>
    </location>
</feature>
<keyword evidence="1" id="KW-0472">Membrane</keyword>
<dbReference type="EMBL" id="RCZI01000004">
    <property type="protein sequence ID" value="TPG25768.1"/>
    <property type="molecule type" value="Genomic_DNA"/>
</dbReference>
<evidence type="ECO:0000313" key="4">
    <source>
        <dbReference type="Proteomes" id="UP000319212"/>
    </source>
</evidence>
<evidence type="ECO:0000259" key="2">
    <source>
        <dbReference type="Pfam" id="PF01757"/>
    </source>
</evidence>
<protein>
    <submittedName>
        <fullName evidence="3">Acyltransferase</fullName>
    </submittedName>
</protein>
<organism evidence="3 4">
    <name type="scientific">Variovorax guangxiensis</name>
    <dbReference type="NCBI Taxonomy" id="1775474"/>
    <lineage>
        <taxon>Bacteria</taxon>
        <taxon>Pseudomonadati</taxon>
        <taxon>Pseudomonadota</taxon>
        <taxon>Betaproteobacteria</taxon>
        <taxon>Burkholderiales</taxon>
        <taxon>Comamonadaceae</taxon>
        <taxon>Variovorax</taxon>
    </lineage>
</organism>
<feature type="transmembrane region" description="Helical" evidence="1">
    <location>
        <begin position="31"/>
        <end position="51"/>
    </location>
</feature>
<dbReference type="Pfam" id="PF01757">
    <property type="entry name" value="Acyl_transf_3"/>
    <property type="match status" value="1"/>
</dbReference>
<dbReference type="OrthoDB" id="9814807at2"/>
<feature type="transmembrane region" description="Helical" evidence="1">
    <location>
        <begin position="142"/>
        <end position="158"/>
    </location>
</feature>
<evidence type="ECO:0000256" key="1">
    <source>
        <dbReference type="SAM" id="Phobius"/>
    </source>
</evidence>
<feature type="transmembrane region" description="Helical" evidence="1">
    <location>
        <begin position="165"/>
        <end position="182"/>
    </location>
</feature>
<proteinExistence type="predicted"/>
<comment type="caution">
    <text evidence="3">The sequence shown here is derived from an EMBL/GenBank/DDBJ whole genome shotgun (WGS) entry which is preliminary data.</text>
</comment>
<gene>
    <name evidence="3" type="ORF">EAH82_15210</name>
</gene>
<feature type="transmembrane region" description="Helical" evidence="1">
    <location>
        <begin position="223"/>
        <end position="241"/>
    </location>
</feature>